<accession>A0ACB5RGM5</accession>
<dbReference type="EMBL" id="BROD01000001">
    <property type="protein sequence ID" value="GKX68245.1"/>
    <property type="molecule type" value="Genomic_DNA"/>
</dbReference>
<protein>
    <submittedName>
        <fullName evidence="1">Uncharacterized protein</fullName>
    </submittedName>
</protein>
<dbReference type="Proteomes" id="UP001058074">
    <property type="component" value="Unassembled WGS sequence"/>
</dbReference>
<name>A0ACB5RGM5_9CLOT</name>
<evidence type="ECO:0000313" key="1">
    <source>
        <dbReference type="EMBL" id="GKX68245.1"/>
    </source>
</evidence>
<comment type="caution">
    <text evidence="1">The sequence shown here is derived from an EMBL/GenBank/DDBJ whole genome shotgun (WGS) entry which is preliminary data.</text>
</comment>
<evidence type="ECO:0000313" key="2">
    <source>
        <dbReference type="Proteomes" id="UP001058074"/>
    </source>
</evidence>
<organism evidence="1 2">
    <name type="scientific">Inconstantimicrobium mannanitabidum</name>
    <dbReference type="NCBI Taxonomy" id="1604901"/>
    <lineage>
        <taxon>Bacteria</taxon>
        <taxon>Bacillati</taxon>
        <taxon>Bacillota</taxon>
        <taxon>Clostridia</taxon>
        <taxon>Eubacteriales</taxon>
        <taxon>Clostridiaceae</taxon>
        <taxon>Inconstantimicrobium</taxon>
    </lineage>
</organism>
<proteinExistence type="predicted"/>
<reference evidence="1" key="1">
    <citation type="journal article" date="2025" name="Int. J. Syst. Evol. Microbiol.">
        <title>Inconstantimicrobium mannanitabidum sp. nov., a novel member of the family Clostridiaceae isolated from anoxic soil under the treatment of reductive soil disinfestation.</title>
        <authorList>
            <person name="Ueki A."/>
            <person name="Tonouchi A."/>
            <person name="Honma S."/>
            <person name="Kaku N."/>
            <person name="Ueki K."/>
        </authorList>
    </citation>
    <scope>NUCLEOTIDE SEQUENCE</scope>
    <source>
        <strain evidence="1">TW13</strain>
    </source>
</reference>
<sequence>MEYTCFKCKTKVKAEERFIAYYGEVLCPECSKGVEPCSDEFELLFDIPNDFREVYYYFNKTDLMIKAQLESIEHSREEVFIRFAGGSLSIWKESKVSKVEKPRGCKGKFEFCYSIRNCDGDSLGYIGKPCKD</sequence>
<gene>
    <name evidence="1" type="ORF">rsdtw13_35030</name>
</gene>
<keyword evidence="2" id="KW-1185">Reference proteome</keyword>